<dbReference type="InterPro" id="IPR016201">
    <property type="entry name" value="PSI"/>
</dbReference>
<evidence type="ECO:0000256" key="5">
    <source>
        <dbReference type="ARBA" id="ARBA00022729"/>
    </source>
</evidence>
<dbReference type="Pfam" id="PF07686">
    <property type="entry name" value="V-set"/>
    <property type="match status" value="1"/>
</dbReference>
<evidence type="ECO:0000256" key="4">
    <source>
        <dbReference type="ARBA" id="ARBA00022525"/>
    </source>
</evidence>
<dbReference type="PROSITE" id="PS50835">
    <property type="entry name" value="IG_LIKE"/>
    <property type="match status" value="1"/>
</dbReference>
<dbReference type="RefSeq" id="XP_026204934.1">
    <property type="nucleotide sequence ID" value="XM_026349149.2"/>
</dbReference>
<protein>
    <submittedName>
        <fullName evidence="17">Uncharacterized protein</fullName>
    </submittedName>
</protein>
<dbReference type="GO" id="GO:0071526">
    <property type="term" value="P:semaphorin-plexin signaling pathway"/>
    <property type="evidence" value="ECO:0007669"/>
    <property type="project" value="TreeGrafter"/>
</dbReference>
<dbReference type="Gene3D" id="2.130.10.10">
    <property type="entry name" value="YVTN repeat-like/Quinoprotein amine dehydrogenase"/>
    <property type="match status" value="1"/>
</dbReference>
<evidence type="ECO:0000256" key="12">
    <source>
        <dbReference type="PROSITE-ProRule" id="PRU00352"/>
    </source>
</evidence>
<evidence type="ECO:0000256" key="9">
    <source>
        <dbReference type="ARBA" id="ARBA00023157"/>
    </source>
</evidence>
<dbReference type="GO" id="GO:0005886">
    <property type="term" value="C:plasma membrane"/>
    <property type="evidence" value="ECO:0007669"/>
    <property type="project" value="TreeGrafter"/>
</dbReference>
<evidence type="ECO:0000313" key="18">
    <source>
        <dbReference type="Proteomes" id="UP000265040"/>
    </source>
</evidence>
<keyword evidence="8" id="KW-0472">Membrane</keyword>
<dbReference type="SMART" id="SM00408">
    <property type="entry name" value="IGc2"/>
    <property type="match status" value="1"/>
</dbReference>
<dbReference type="InterPro" id="IPR002165">
    <property type="entry name" value="Plexin_repeat"/>
</dbReference>
<evidence type="ECO:0000256" key="14">
    <source>
        <dbReference type="SAM" id="SignalP"/>
    </source>
</evidence>
<dbReference type="FunCoup" id="A0A3Q1HW97">
    <property type="interactions" value="2"/>
</dbReference>
<dbReference type="Gene3D" id="3.30.1680.10">
    <property type="entry name" value="ligand-binding face of the semaphorins, domain 2"/>
    <property type="match status" value="1"/>
</dbReference>
<dbReference type="GO" id="GO:0072359">
    <property type="term" value="P:circulatory system development"/>
    <property type="evidence" value="ECO:0007669"/>
    <property type="project" value="UniProtKB-ARBA"/>
</dbReference>
<sequence length="815" mass="91789">MALILAGGVGTLRFLMVCLLSLSWLQPADSSTAPEAKTWSQTGPRLQLSHSELKNRSAIFWEGGVSGGYQVLLLDEDQGWLLVGGKDHIYLLRPDSLDLPTRTVYWPAAREHVEHCRLAGKSLETDCANFVRLLQPFNKTHVYACGTGAYHPQCTYLHLGHNTEEPLFMLSHTVESGRGKCPFSPREPFTARLTDGELYAGTSVDFMGANAAIFRTSIQGSSQHYIRTEAYDQNWLNEPEFVGSFSIPDTHSPDDDKVYFFFKERAVEAGQWDKKVYSRVARVCKNDVGGKRSLINRWTTFLKARLVCSVPGPSGVDTQFDELEDIFVLETKDPQNPTIYGVFSTSSSIFRGSAVCIYSMASIRAAFNGPFAHKEGPDYRWVEYKGRIPYPRPGTCPSETYDALHKSTKDFPDEVVSFMRQHQLMWEPVLPLGGKPILTRVNSPYMLKKVVVDRVDAEDGPYDVLHLGTDDGKVVKAVSVIKDNWDTEEVMLEELSVFQSPTPILSMELSTKRQQLYVSSEVGVVQLGLQRCELYGTDCAECCLARDPYCSWDGQTCSRYFPTSKRRARRQDVKYGDPWSQCPITEDDSDSVEVKVVYGVEGNSTFLECVSQSPQAELRWTVQPTETQQQTVGQNREGGRELPQGDERSLHMKRGLLVQRLELADAGIYTCASHEHSYSQVLARYRLHVIPNSSLHTARHQQNHSPNHPGPVIVGKNGPAGGGTAGFFGQSGPQNPPPVHPGLRNQWVIQHPQQLPLRNYKDLHMVGTNSLSVDEYCEQLWYREKRRQQKLRTLKLKQESRKARVRRNNPPEIPL</sequence>
<evidence type="ECO:0000256" key="2">
    <source>
        <dbReference type="ARBA" id="ARBA00004613"/>
    </source>
</evidence>
<dbReference type="InterPro" id="IPR013783">
    <property type="entry name" value="Ig-like_fold"/>
</dbReference>
<dbReference type="AlphaFoldDB" id="A0A3Q1HW97"/>
<dbReference type="GO" id="GO:0007411">
    <property type="term" value="P:axon guidance"/>
    <property type="evidence" value="ECO:0007669"/>
    <property type="project" value="UniProtKB-ARBA"/>
</dbReference>
<evidence type="ECO:0000259" key="16">
    <source>
        <dbReference type="PROSITE" id="PS51004"/>
    </source>
</evidence>
<dbReference type="InterPro" id="IPR001627">
    <property type="entry name" value="Semap_dom"/>
</dbReference>
<dbReference type="OrthoDB" id="9988752at2759"/>
<keyword evidence="18" id="KW-1185">Reference proteome</keyword>
<evidence type="ECO:0000259" key="15">
    <source>
        <dbReference type="PROSITE" id="PS50835"/>
    </source>
</evidence>
<dbReference type="STRING" id="64144.ENSATEP00000011649"/>
<reference evidence="17" key="3">
    <citation type="submission" date="2025-09" db="UniProtKB">
        <authorList>
            <consortium name="Ensembl"/>
        </authorList>
    </citation>
    <scope>IDENTIFICATION</scope>
</reference>
<dbReference type="SMART" id="SM00423">
    <property type="entry name" value="PSI"/>
    <property type="match status" value="1"/>
</dbReference>
<dbReference type="InterPro" id="IPR003599">
    <property type="entry name" value="Ig_sub"/>
</dbReference>
<dbReference type="GO" id="GO:0035295">
    <property type="term" value="P:tube development"/>
    <property type="evidence" value="ECO:0007669"/>
    <property type="project" value="UniProtKB-ARBA"/>
</dbReference>
<evidence type="ECO:0000313" key="17">
    <source>
        <dbReference type="Ensembl" id="ENSATEP00000011649.1"/>
    </source>
</evidence>
<comment type="similarity">
    <text evidence="3">Belongs to the semaphorin family.</text>
</comment>
<feature type="compositionally biased region" description="Low complexity" evidence="13">
    <location>
        <begin position="625"/>
        <end position="634"/>
    </location>
</feature>
<dbReference type="OMA" id="GKTCAPH"/>
<dbReference type="GO" id="GO:0030335">
    <property type="term" value="P:positive regulation of cell migration"/>
    <property type="evidence" value="ECO:0007669"/>
    <property type="project" value="TreeGrafter"/>
</dbReference>
<dbReference type="GeneID" id="113154776"/>
<keyword evidence="10" id="KW-0325">Glycoprotein</keyword>
<dbReference type="InterPro" id="IPR027231">
    <property type="entry name" value="Semaphorin"/>
</dbReference>
<reference evidence="17" key="1">
    <citation type="submission" date="2021-04" db="EMBL/GenBank/DDBJ databases">
        <authorList>
            <consortium name="Wellcome Sanger Institute Data Sharing"/>
        </authorList>
    </citation>
    <scope>NUCLEOTIDE SEQUENCE [LARGE SCALE GENOMIC DNA]</scope>
</reference>
<dbReference type="CDD" id="cd05871">
    <property type="entry name" value="Ig_Sema3"/>
    <property type="match status" value="1"/>
</dbReference>
<dbReference type="InParanoid" id="A0A3Q1HW97"/>
<reference evidence="17" key="2">
    <citation type="submission" date="2025-08" db="UniProtKB">
        <authorList>
            <consortium name="Ensembl"/>
        </authorList>
    </citation>
    <scope>IDENTIFICATION</scope>
</reference>
<dbReference type="GO" id="GO:0001755">
    <property type="term" value="P:neural crest cell migration"/>
    <property type="evidence" value="ECO:0007669"/>
    <property type="project" value="TreeGrafter"/>
</dbReference>
<dbReference type="InterPro" id="IPR015943">
    <property type="entry name" value="WD40/YVTN_repeat-like_dom_sf"/>
</dbReference>
<evidence type="ECO:0000256" key="6">
    <source>
        <dbReference type="ARBA" id="ARBA00022782"/>
    </source>
</evidence>
<dbReference type="PANTHER" id="PTHR11036:SF69">
    <property type="entry name" value="SEMA DOMAIN-CONTAINING PROTEIN"/>
    <property type="match status" value="1"/>
</dbReference>
<proteinExistence type="inferred from homology"/>
<dbReference type="PANTHER" id="PTHR11036">
    <property type="entry name" value="SEMAPHORIN"/>
    <property type="match status" value="1"/>
</dbReference>
<feature type="domain" description="Sema" evidence="16">
    <location>
        <begin position="45"/>
        <end position="529"/>
    </location>
</feature>
<keyword evidence="5 14" id="KW-0732">Signal</keyword>
<keyword evidence="11" id="KW-0393">Immunoglobulin domain</keyword>
<dbReference type="GO" id="GO:0030215">
    <property type="term" value="F:semaphorin receptor binding"/>
    <property type="evidence" value="ECO:0007669"/>
    <property type="project" value="InterPro"/>
</dbReference>
<evidence type="ECO:0000256" key="13">
    <source>
        <dbReference type="SAM" id="MobiDB-lite"/>
    </source>
</evidence>
<evidence type="ECO:0000256" key="1">
    <source>
        <dbReference type="ARBA" id="ARBA00004370"/>
    </source>
</evidence>
<dbReference type="GO" id="GO:0045499">
    <property type="term" value="F:chemorepellent activity"/>
    <property type="evidence" value="ECO:0007669"/>
    <property type="project" value="TreeGrafter"/>
</dbReference>
<dbReference type="GeneTree" id="ENSGT00940000165085"/>
<dbReference type="InterPro" id="IPR007110">
    <property type="entry name" value="Ig-like_dom"/>
</dbReference>
<dbReference type="InterPro" id="IPR003598">
    <property type="entry name" value="Ig_sub2"/>
</dbReference>
<evidence type="ECO:0000256" key="11">
    <source>
        <dbReference type="ARBA" id="ARBA00023319"/>
    </source>
</evidence>
<keyword evidence="9" id="KW-1015">Disulfide bond</keyword>
<dbReference type="InterPro" id="IPR013106">
    <property type="entry name" value="Ig_V-set"/>
</dbReference>
<dbReference type="GO" id="GO:0005576">
    <property type="term" value="C:extracellular region"/>
    <property type="evidence" value="ECO:0007669"/>
    <property type="project" value="UniProtKB-SubCell"/>
</dbReference>
<comment type="caution">
    <text evidence="12">Lacks conserved residue(s) required for the propagation of feature annotation.</text>
</comment>
<keyword evidence="7" id="KW-0524">Neurogenesis</keyword>
<name>A0A3Q1HW97_ANATE</name>
<feature type="signal peptide" evidence="14">
    <location>
        <begin position="1"/>
        <end position="30"/>
    </location>
</feature>
<dbReference type="FunFam" id="2.60.40.10:FF:000030">
    <property type="entry name" value="Semaphorin 3F like"/>
    <property type="match status" value="1"/>
</dbReference>
<dbReference type="PROSITE" id="PS51004">
    <property type="entry name" value="SEMA"/>
    <property type="match status" value="1"/>
</dbReference>
<dbReference type="SUPFAM" id="SSF103575">
    <property type="entry name" value="Plexin repeat"/>
    <property type="match status" value="1"/>
</dbReference>
<dbReference type="SMART" id="SM00409">
    <property type="entry name" value="IG"/>
    <property type="match status" value="1"/>
</dbReference>
<evidence type="ECO:0000256" key="7">
    <source>
        <dbReference type="ARBA" id="ARBA00022902"/>
    </source>
</evidence>
<dbReference type="Gene3D" id="2.60.40.10">
    <property type="entry name" value="Immunoglobulins"/>
    <property type="match status" value="1"/>
</dbReference>
<dbReference type="Proteomes" id="UP000265040">
    <property type="component" value="Chromosome 5"/>
</dbReference>
<keyword evidence="4" id="KW-0964">Secreted</keyword>
<dbReference type="Pfam" id="PF01403">
    <property type="entry name" value="Sema"/>
    <property type="match status" value="1"/>
</dbReference>
<feature type="region of interest" description="Disordered" evidence="13">
    <location>
        <begin position="625"/>
        <end position="645"/>
    </location>
</feature>
<dbReference type="FunFam" id="2.130.10.10:FF:000015">
    <property type="entry name" value="Semaphorin 3B"/>
    <property type="match status" value="1"/>
</dbReference>
<dbReference type="InterPro" id="IPR036352">
    <property type="entry name" value="Semap_dom_sf"/>
</dbReference>
<comment type="subcellular location">
    <subcellularLocation>
        <location evidence="1">Membrane</location>
    </subcellularLocation>
    <subcellularLocation>
        <location evidence="2">Secreted</location>
    </subcellularLocation>
</comment>
<evidence type="ECO:0000256" key="8">
    <source>
        <dbReference type="ARBA" id="ARBA00023136"/>
    </source>
</evidence>
<feature type="domain" description="Ig-like" evidence="15">
    <location>
        <begin position="583"/>
        <end position="683"/>
    </location>
</feature>
<keyword evidence="6" id="KW-0221">Differentiation</keyword>
<feature type="chain" id="PRO_5018740255" evidence="14">
    <location>
        <begin position="31"/>
        <end position="815"/>
    </location>
</feature>
<evidence type="ECO:0000256" key="3">
    <source>
        <dbReference type="ARBA" id="ARBA00009492"/>
    </source>
</evidence>
<accession>A0A3Q1HW97</accession>
<dbReference type="SUPFAM" id="SSF101912">
    <property type="entry name" value="Sema domain"/>
    <property type="match status" value="1"/>
</dbReference>
<dbReference type="SUPFAM" id="SSF48726">
    <property type="entry name" value="Immunoglobulin"/>
    <property type="match status" value="1"/>
</dbReference>
<dbReference type="FunFam" id="3.30.1680.10:FF:000001">
    <property type="entry name" value="Semaphorin 3F like"/>
    <property type="match status" value="1"/>
</dbReference>
<dbReference type="Ensembl" id="ENSATET00000011839.3">
    <property type="protein sequence ID" value="ENSATEP00000011649.1"/>
    <property type="gene ID" value="ENSATEG00000008153.3"/>
</dbReference>
<dbReference type="SMART" id="SM00630">
    <property type="entry name" value="Sema"/>
    <property type="match status" value="1"/>
</dbReference>
<dbReference type="Pfam" id="PF01437">
    <property type="entry name" value="PSI"/>
    <property type="match status" value="1"/>
</dbReference>
<organism evidence="17 18">
    <name type="scientific">Anabas testudineus</name>
    <name type="common">Climbing perch</name>
    <name type="synonym">Anthias testudineus</name>
    <dbReference type="NCBI Taxonomy" id="64144"/>
    <lineage>
        <taxon>Eukaryota</taxon>
        <taxon>Metazoa</taxon>
        <taxon>Chordata</taxon>
        <taxon>Craniata</taxon>
        <taxon>Vertebrata</taxon>
        <taxon>Euteleostomi</taxon>
        <taxon>Actinopterygii</taxon>
        <taxon>Neopterygii</taxon>
        <taxon>Teleostei</taxon>
        <taxon>Neoteleostei</taxon>
        <taxon>Acanthomorphata</taxon>
        <taxon>Anabantaria</taxon>
        <taxon>Anabantiformes</taxon>
        <taxon>Anabantoidei</taxon>
        <taxon>Anabantidae</taxon>
        <taxon>Anabas</taxon>
    </lineage>
</organism>
<evidence type="ECO:0000256" key="10">
    <source>
        <dbReference type="ARBA" id="ARBA00023180"/>
    </source>
</evidence>
<dbReference type="InterPro" id="IPR036179">
    <property type="entry name" value="Ig-like_dom_sf"/>
</dbReference>